<gene>
    <name evidence="1" type="ORF">WH47_00969</name>
</gene>
<sequence>MPATRYRSAVRVTIAVSAHVTARPTADTVIGPAQALRTGLRFRFPLIMQLARDNATANRKTKRGTQPTIPPPPSLSLLFLHGFHCSRPDTLLYASC</sequence>
<dbReference type="Proteomes" id="UP000053825">
    <property type="component" value="Unassembled WGS sequence"/>
</dbReference>
<reference evidence="1 2" key="1">
    <citation type="submission" date="2015-07" db="EMBL/GenBank/DDBJ databases">
        <title>The genome of Habropoda laboriosa.</title>
        <authorList>
            <person name="Pan H."/>
            <person name="Kapheim K."/>
        </authorList>
    </citation>
    <scope>NUCLEOTIDE SEQUENCE [LARGE SCALE GENOMIC DNA]</scope>
    <source>
        <strain evidence="1">0110345459</strain>
    </source>
</reference>
<proteinExistence type="predicted"/>
<name>A0A0L7R5N6_9HYME</name>
<accession>A0A0L7R5N6</accession>
<evidence type="ECO:0000313" key="2">
    <source>
        <dbReference type="Proteomes" id="UP000053825"/>
    </source>
</evidence>
<organism evidence="1 2">
    <name type="scientific">Habropoda laboriosa</name>
    <dbReference type="NCBI Taxonomy" id="597456"/>
    <lineage>
        <taxon>Eukaryota</taxon>
        <taxon>Metazoa</taxon>
        <taxon>Ecdysozoa</taxon>
        <taxon>Arthropoda</taxon>
        <taxon>Hexapoda</taxon>
        <taxon>Insecta</taxon>
        <taxon>Pterygota</taxon>
        <taxon>Neoptera</taxon>
        <taxon>Endopterygota</taxon>
        <taxon>Hymenoptera</taxon>
        <taxon>Apocrita</taxon>
        <taxon>Aculeata</taxon>
        <taxon>Apoidea</taxon>
        <taxon>Anthophila</taxon>
        <taxon>Apidae</taxon>
        <taxon>Habropoda</taxon>
    </lineage>
</organism>
<evidence type="ECO:0000313" key="1">
    <source>
        <dbReference type="EMBL" id="KOC66076.1"/>
    </source>
</evidence>
<keyword evidence="2" id="KW-1185">Reference proteome</keyword>
<protein>
    <submittedName>
        <fullName evidence="1">Uncharacterized protein</fullName>
    </submittedName>
</protein>
<dbReference type="AlphaFoldDB" id="A0A0L7R5N6"/>
<dbReference type="EMBL" id="KQ414652">
    <property type="protein sequence ID" value="KOC66076.1"/>
    <property type="molecule type" value="Genomic_DNA"/>
</dbReference>